<name>A0A6J4J6E8_9CHLR</name>
<organism evidence="1">
    <name type="scientific">uncultured Chloroflexota bacterium</name>
    <dbReference type="NCBI Taxonomy" id="166587"/>
    <lineage>
        <taxon>Bacteria</taxon>
        <taxon>Bacillati</taxon>
        <taxon>Chloroflexota</taxon>
        <taxon>environmental samples</taxon>
    </lineage>
</organism>
<evidence type="ECO:0000313" key="1">
    <source>
        <dbReference type="EMBL" id="CAA9271953.1"/>
    </source>
</evidence>
<dbReference type="AlphaFoldDB" id="A0A6J4J6E8"/>
<dbReference type="EMBL" id="CADCTC010000179">
    <property type="protein sequence ID" value="CAA9271953.1"/>
    <property type="molecule type" value="Genomic_DNA"/>
</dbReference>
<accession>A0A6J4J6E8</accession>
<reference evidence="1" key="1">
    <citation type="submission" date="2020-02" db="EMBL/GenBank/DDBJ databases">
        <authorList>
            <person name="Meier V. D."/>
        </authorList>
    </citation>
    <scope>NUCLEOTIDE SEQUENCE</scope>
    <source>
        <strain evidence="1">AVDCRST_MAG77</strain>
    </source>
</reference>
<proteinExistence type="predicted"/>
<gene>
    <name evidence="1" type="ORF">AVDCRST_MAG77-3219</name>
</gene>
<protein>
    <submittedName>
        <fullName evidence="1">Uncharacterized protein</fullName>
    </submittedName>
</protein>
<sequence>MKSPDGAFLCPGATRAPLGRHEVEPTVPFAVVSAADRETFLFYHLDAAGADINGLWEYARFCLSNLVWVNDHFVVTPNPCYLNPAPDLEGRVAKVKRVLLNWYGAKRLVGTLGLGAD</sequence>